<reference evidence="2 3" key="1">
    <citation type="submission" date="2023-07" db="EMBL/GenBank/DDBJ databases">
        <title>Genomic Encyclopedia of Type Strains, Phase IV (KMG-IV): sequencing the most valuable type-strain genomes for metagenomic binning, comparative biology and taxonomic classification.</title>
        <authorList>
            <person name="Goeker M."/>
        </authorList>
    </citation>
    <scope>NUCLEOTIDE SEQUENCE [LARGE SCALE GENOMIC DNA]</scope>
    <source>
        <strain evidence="2 3">DSM 338</strain>
    </source>
</reference>
<gene>
    <name evidence="2" type="ORF">GGQ86_002914</name>
</gene>
<feature type="transmembrane region" description="Helical" evidence="1">
    <location>
        <begin position="126"/>
        <end position="147"/>
    </location>
</feature>
<evidence type="ECO:0000313" key="3">
    <source>
        <dbReference type="Proteomes" id="UP001245370"/>
    </source>
</evidence>
<keyword evidence="1" id="KW-0472">Membrane</keyword>
<keyword evidence="3" id="KW-1185">Reference proteome</keyword>
<organism evidence="2 3">
    <name type="scientific">Xanthobacter flavus</name>
    <dbReference type="NCBI Taxonomy" id="281"/>
    <lineage>
        <taxon>Bacteria</taxon>
        <taxon>Pseudomonadati</taxon>
        <taxon>Pseudomonadota</taxon>
        <taxon>Alphaproteobacteria</taxon>
        <taxon>Hyphomicrobiales</taxon>
        <taxon>Xanthobacteraceae</taxon>
        <taxon>Xanthobacter</taxon>
    </lineage>
</organism>
<keyword evidence="1" id="KW-0812">Transmembrane</keyword>
<dbReference type="GeneID" id="95764006"/>
<comment type="caution">
    <text evidence="2">The sequence shown here is derived from an EMBL/GenBank/DDBJ whole genome shotgun (WGS) entry which is preliminary data.</text>
</comment>
<evidence type="ECO:0000313" key="2">
    <source>
        <dbReference type="EMBL" id="MDR6334432.1"/>
    </source>
</evidence>
<dbReference type="RefSeq" id="WP_281808399.1">
    <property type="nucleotide sequence ID" value="NZ_BSDO01000004.1"/>
</dbReference>
<accession>A0ABU1KHX8</accession>
<dbReference type="Proteomes" id="UP001245370">
    <property type="component" value="Unassembled WGS sequence"/>
</dbReference>
<name>A0ABU1KHX8_XANFL</name>
<proteinExistence type="predicted"/>
<sequence length="194" mass="21243">MTATYPAGPISYSHLPRLGGAGVRLELDREALAWSIGPREGRLPLADVTSVQLRFLPAKFAAPSFEMEIAGRDGTRLKAGSASRISLTGVRDQREDYAAFVRALHRALANTAARPRCRGGYAPFRFWMMVAAGLAALAGLLAVFGFAIWQQEWAFAMFLGALGAFVVWPTAEMIWRNRPVTYTPEALPRHLLPA</sequence>
<feature type="transmembrane region" description="Helical" evidence="1">
    <location>
        <begin position="153"/>
        <end position="171"/>
    </location>
</feature>
<dbReference type="EMBL" id="JAVDPY010000005">
    <property type="protein sequence ID" value="MDR6334432.1"/>
    <property type="molecule type" value="Genomic_DNA"/>
</dbReference>
<evidence type="ECO:0000256" key="1">
    <source>
        <dbReference type="SAM" id="Phobius"/>
    </source>
</evidence>
<protein>
    <submittedName>
        <fullName evidence="2">Uncharacterized protein</fullName>
    </submittedName>
</protein>
<keyword evidence="1" id="KW-1133">Transmembrane helix</keyword>